<keyword evidence="2" id="KW-1185">Reference proteome</keyword>
<comment type="caution">
    <text evidence="1">The sequence shown here is derived from an EMBL/GenBank/DDBJ whole genome shotgun (WGS) entry which is preliminary data.</text>
</comment>
<dbReference type="EMBL" id="JRES01000127">
    <property type="protein sequence ID" value="KNC33972.1"/>
    <property type="molecule type" value="Genomic_DNA"/>
</dbReference>
<evidence type="ECO:0000313" key="1">
    <source>
        <dbReference type="EMBL" id="KNC33972.1"/>
    </source>
</evidence>
<dbReference type="Proteomes" id="UP000037069">
    <property type="component" value="Unassembled WGS sequence"/>
</dbReference>
<name>A0A0L0CP66_LUCCU</name>
<gene>
    <name evidence="1" type="ORF">FF38_04283</name>
</gene>
<accession>A0A0L0CP66</accession>
<reference evidence="1 2" key="1">
    <citation type="journal article" date="2015" name="Nat. Commun.">
        <title>Lucilia cuprina genome unlocks parasitic fly biology to underpin future interventions.</title>
        <authorList>
            <person name="Anstead C.A."/>
            <person name="Korhonen P.K."/>
            <person name="Young N.D."/>
            <person name="Hall R.S."/>
            <person name="Jex A.R."/>
            <person name="Murali S.C."/>
            <person name="Hughes D.S."/>
            <person name="Lee S.F."/>
            <person name="Perry T."/>
            <person name="Stroehlein A.J."/>
            <person name="Ansell B.R."/>
            <person name="Breugelmans B."/>
            <person name="Hofmann A."/>
            <person name="Qu J."/>
            <person name="Dugan S."/>
            <person name="Lee S.L."/>
            <person name="Chao H."/>
            <person name="Dinh H."/>
            <person name="Han Y."/>
            <person name="Doddapaneni H.V."/>
            <person name="Worley K.C."/>
            <person name="Muzny D.M."/>
            <person name="Ioannidis P."/>
            <person name="Waterhouse R.M."/>
            <person name="Zdobnov E.M."/>
            <person name="James P.J."/>
            <person name="Bagnall N.H."/>
            <person name="Kotze A.C."/>
            <person name="Gibbs R.A."/>
            <person name="Richards S."/>
            <person name="Batterham P."/>
            <person name="Gasser R.B."/>
        </authorList>
    </citation>
    <scope>NUCLEOTIDE SEQUENCE [LARGE SCALE GENOMIC DNA]</scope>
    <source>
        <strain evidence="1 2">LS</strain>
        <tissue evidence="1">Full body</tissue>
    </source>
</reference>
<protein>
    <submittedName>
        <fullName evidence="1">Uncharacterized protein</fullName>
    </submittedName>
</protein>
<proteinExistence type="predicted"/>
<dbReference type="AlphaFoldDB" id="A0A0L0CP66"/>
<sequence>MLKQNKQKIKRVECKGRMLFNFDVVIANKVIVWLTEPVNFVKSTLLRGSCTISVSLRGTEITSISLRFNSLRDNGLLRTQTERRAPTLPVAMEALLAALTEPLPPYEEVLPIEEVLVRPPPPPPPKLEAEARREALLVVRERTMPVVGGGKACGGIFSTCSATEAEDKILEEFIVARLVR</sequence>
<organism evidence="1 2">
    <name type="scientific">Lucilia cuprina</name>
    <name type="common">Green bottle fly</name>
    <name type="synonym">Australian sheep blowfly</name>
    <dbReference type="NCBI Taxonomy" id="7375"/>
    <lineage>
        <taxon>Eukaryota</taxon>
        <taxon>Metazoa</taxon>
        <taxon>Ecdysozoa</taxon>
        <taxon>Arthropoda</taxon>
        <taxon>Hexapoda</taxon>
        <taxon>Insecta</taxon>
        <taxon>Pterygota</taxon>
        <taxon>Neoptera</taxon>
        <taxon>Endopterygota</taxon>
        <taxon>Diptera</taxon>
        <taxon>Brachycera</taxon>
        <taxon>Muscomorpha</taxon>
        <taxon>Oestroidea</taxon>
        <taxon>Calliphoridae</taxon>
        <taxon>Luciliinae</taxon>
        <taxon>Lucilia</taxon>
    </lineage>
</organism>
<evidence type="ECO:0000313" key="2">
    <source>
        <dbReference type="Proteomes" id="UP000037069"/>
    </source>
</evidence>